<evidence type="ECO:0000256" key="11">
    <source>
        <dbReference type="SAM" id="Phobius"/>
    </source>
</evidence>
<evidence type="ECO:0000256" key="9">
    <source>
        <dbReference type="ARBA" id="ARBA00023277"/>
    </source>
</evidence>
<name>A0ABQ9YMH5_9EUKA</name>
<comment type="caution">
    <text evidence="13">The sequence shown here is derived from an EMBL/GenBank/DDBJ whole genome shotgun (WGS) entry which is preliminary data.</text>
</comment>
<dbReference type="SUPFAM" id="SSF51445">
    <property type="entry name" value="(Trans)glycosidases"/>
    <property type="match status" value="1"/>
</dbReference>
<feature type="domain" description="Glycosyl hydrolase family 13 catalytic" evidence="12">
    <location>
        <begin position="62"/>
        <end position="405"/>
    </location>
</feature>
<sequence length="491" mass="57399">MWKLREGLQKPSEFTMAQIDVTMISSILLFIIPYVFPKLWLPFKQYRLGHSDEEWKDRIIYQILTDRFATSEETSEPCTLLKQYCGGTYRGIINHLDYIENLGMNAIWISPIVQNKEGSYHGYHATNFYTLNPHFGSEEDLVELITECHKRDIWVMVDLVFNHVADMDEDFSHIIPFNKEEYYHPICESKDDWGNQTFCEDCRLSNLPDLKQEDSWVTNELINWATWIIEKYKLDGIRVDTVKHVPMFFWKELRQRMPNVYMLGEVFDDRIAYIRGYQEHMSGQLHYPLYFVVKDVFKKQNGRTCHDIETVINNCKEAGLDETTLGGFLDNHDNARFLHGFDDIIAYKNALALTLLHVHIPLVYYGAEQGFNGGDDPLNRESLWNTKFNQNTELYKFIRILTDVRKTIAIKEEHIQRYKTDDVYIYSRGTVLVCTTRIGGGNSLDTLFVAYNPYKKGDKLKNVFTNETQVVTDAGVKVTFSDGQPQVWVKV</sequence>
<dbReference type="Gene3D" id="3.20.20.80">
    <property type="entry name" value="Glycosidases"/>
    <property type="match status" value="1"/>
</dbReference>
<keyword evidence="6" id="KW-0732">Signal</keyword>
<accession>A0ABQ9YMH5</accession>
<comment type="catalytic activity">
    <reaction evidence="1">
        <text>Endohydrolysis of (1-&gt;4)-alpha-D-glucosidic linkages in polysaccharides containing three or more (1-&gt;4)-alpha-linked D-glucose units.</text>
        <dbReference type="EC" id="3.2.1.1"/>
    </reaction>
</comment>
<dbReference type="InterPro" id="IPR017853">
    <property type="entry name" value="GH"/>
</dbReference>
<keyword evidence="9" id="KW-0119">Carbohydrate metabolism</keyword>
<dbReference type="PANTHER" id="PTHR10357:SF215">
    <property type="entry name" value="ALPHA-AMYLASE 1"/>
    <property type="match status" value="1"/>
</dbReference>
<keyword evidence="8" id="KW-0106">Calcium</keyword>
<keyword evidence="11" id="KW-0812">Transmembrane</keyword>
<evidence type="ECO:0000313" key="13">
    <source>
        <dbReference type="EMBL" id="KAK2964947.1"/>
    </source>
</evidence>
<dbReference type="Pfam" id="PF00128">
    <property type="entry name" value="Alpha-amylase"/>
    <property type="match status" value="1"/>
</dbReference>
<protein>
    <recommendedName>
        <fullName evidence="4">alpha-amylase</fullName>
        <ecNumber evidence="4">3.2.1.1</ecNumber>
    </recommendedName>
</protein>
<comment type="cofactor">
    <cofactor evidence="2">
        <name>Ca(2+)</name>
        <dbReference type="ChEBI" id="CHEBI:29108"/>
    </cofactor>
</comment>
<dbReference type="InterPro" id="IPR006047">
    <property type="entry name" value="GH13_cat_dom"/>
</dbReference>
<keyword evidence="11" id="KW-1133">Transmembrane helix</keyword>
<gene>
    <name evidence="13" type="ORF">BLNAU_248</name>
</gene>
<dbReference type="SUPFAM" id="SSF51011">
    <property type="entry name" value="Glycosyl hydrolase domain"/>
    <property type="match status" value="1"/>
</dbReference>
<keyword evidence="11" id="KW-0472">Membrane</keyword>
<dbReference type="EC" id="3.2.1.1" evidence="4"/>
<comment type="similarity">
    <text evidence="3">Belongs to the glycosyl hydrolase 13 family.</text>
</comment>
<evidence type="ECO:0000256" key="2">
    <source>
        <dbReference type="ARBA" id="ARBA00001913"/>
    </source>
</evidence>
<keyword evidence="10 13" id="KW-0326">Glycosidase</keyword>
<evidence type="ECO:0000256" key="6">
    <source>
        <dbReference type="ARBA" id="ARBA00022729"/>
    </source>
</evidence>
<organism evidence="13 14">
    <name type="scientific">Blattamonas nauphoetae</name>
    <dbReference type="NCBI Taxonomy" id="2049346"/>
    <lineage>
        <taxon>Eukaryota</taxon>
        <taxon>Metamonada</taxon>
        <taxon>Preaxostyla</taxon>
        <taxon>Oxymonadida</taxon>
        <taxon>Blattamonas</taxon>
    </lineage>
</organism>
<keyword evidence="7 13" id="KW-0378">Hydrolase</keyword>
<feature type="transmembrane region" description="Helical" evidence="11">
    <location>
        <begin position="21"/>
        <end position="41"/>
    </location>
</feature>
<dbReference type="EMBL" id="JARBJD010000001">
    <property type="protein sequence ID" value="KAK2964947.1"/>
    <property type="molecule type" value="Genomic_DNA"/>
</dbReference>
<evidence type="ECO:0000256" key="8">
    <source>
        <dbReference type="ARBA" id="ARBA00022837"/>
    </source>
</evidence>
<dbReference type="PIRSF" id="PIRSF001024">
    <property type="entry name" value="Alph-amyl_fung"/>
    <property type="match status" value="1"/>
</dbReference>
<proteinExistence type="inferred from homology"/>
<dbReference type="PANTHER" id="PTHR10357">
    <property type="entry name" value="ALPHA-AMYLASE FAMILY MEMBER"/>
    <property type="match status" value="1"/>
</dbReference>
<dbReference type="InterPro" id="IPR013777">
    <property type="entry name" value="A-amylase-like"/>
</dbReference>
<evidence type="ECO:0000256" key="4">
    <source>
        <dbReference type="ARBA" id="ARBA00012595"/>
    </source>
</evidence>
<dbReference type="Proteomes" id="UP001281761">
    <property type="component" value="Unassembled WGS sequence"/>
</dbReference>
<keyword evidence="5" id="KW-0479">Metal-binding</keyword>
<dbReference type="Gene3D" id="2.60.40.1180">
    <property type="entry name" value="Golgi alpha-mannosidase II"/>
    <property type="match status" value="1"/>
</dbReference>
<keyword evidence="14" id="KW-1185">Reference proteome</keyword>
<dbReference type="GO" id="GO:0004556">
    <property type="term" value="F:alpha-amylase activity"/>
    <property type="evidence" value="ECO:0007669"/>
    <property type="project" value="UniProtKB-EC"/>
</dbReference>
<evidence type="ECO:0000256" key="7">
    <source>
        <dbReference type="ARBA" id="ARBA00022801"/>
    </source>
</evidence>
<reference evidence="13 14" key="1">
    <citation type="journal article" date="2022" name="bioRxiv">
        <title>Genomics of Preaxostyla Flagellates Illuminates Evolutionary Transitions and the Path Towards Mitochondrial Loss.</title>
        <authorList>
            <person name="Novak L.V.F."/>
            <person name="Treitli S.C."/>
            <person name="Pyrih J."/>
            <person name="Halakuc P."/>
            <person name="Pipaliya S.V."/>
            <person name="Vacek V."/>
            <person name="Brzon O."/>
            <person name="Soukal P."/>
            <person name="Eme L."/>
            <person name="Dacks J.B."/>
            <person name="Karnkowska A."/>
            <person name="Elias M."/>
            <person name="Hampl V."/>
        </authorList>
    </citation>
    <scope>NUCLEOTIDE SEQUENCE [LARGE SCALE GENOMIC DNA]</scope>
    <source>
        <strain evidence="13">NAU3</strain>
        <tissue evidence="13">Gut</tissue>
    </source>
</reference>
<dbReference type="SMART" id="SM00642">
    <property type="entry name" value="Aamy"/>
    <property type="match status" value="1"/>
</dbReference>
<dbReference type="InterPro" id="IPR013780">
    <property type="entry name" value="Glyco_hydro_b"/>
</dbReference>
<evidence type="ECO:0000259" key="12">
    <source>
        <dbReference type="SMART" id="SM00642"/>
    </source>
</evidence>
<evidence type="ECO:0000256" key="10">
    <source>
        <dbReference type="ARBA" id="ARBA00023295"/>
    </source>
</evidence>
<evidence type="ECO:0000256" key="5">
    <source>
        <dbReference type="ARBA" id="ARBA00022723"/>
    </source>
</evidence>
<evidence type="ECO:0000256" key="1">
    <source>
        <dbReference type="ARBA" id="ARBA00000548"/>
    </source>
</evidence>
<evidence type="ECO:0000256" key="3">
    <source>
        <dbReference type="ARBA" id="ARBA00008061"/>
    </source>
</evidence>
<evidence type="ECO:0000313" key="14">
    <source>
        <dbReference type="Proteomes" id="UP001281761"/>
    </source>
</evidence>